<evidence type="ECO:0000313" key="2">
    <source>
        <dbReference type="EMBL" id="KDQ60580.1"/>
    </source>
</evidence>
<dbReference type="CDD" id="cd07735">
    <property type="entry name" value="class_II_PDE_MBL-fold"/>
    <property type="match status" value="1"/>
</dbReference>
<dbReference type="PANTHER" id="PTHR28283:SF1">
    <property type="entry name" value="3',5'-CYCLIC-NUCLEOTIDE PHOSPHODIESTERASE 1"/>
    <property type="match status" value="1"/>
</dbReference>
<dbReference type="GO" id="GO:0047555">
    <property type="term" value="F:3',5'-cyclic-GMP phosphodiesterase activity"/>
    <property type="evidence" value="ECO:0007669"/>
    <property type="project" value="TreeGrafter"/>
</dbReference>
<dbReference type="GO" id="GO:0004115">
    <property type="term" value="F:3',5'-cyclic-AMP phosphodiesterase activity"/>
    <property type="evidence" value="ECO:0007669"/>
    <property type="project" value="InterPro"/>
</dbReference>
<dbReference type="Pfam" id="PF02112">
    <property type="entry name" value="PDEase_II"/>
    <property type="match status" value="1"/>
</dbReference>
<evidence type="ECO:0008006" key="4">
    <source>
        <dbReference type="Google" id="ProtNLM"/>
    </source>
</evidence>
<dbReference type="PRINTS" id="PR00388">
    <property type="entry name" value="PDIESTERASE2"/>
</dbReference>
<dbReference type="FunCoup" id="A0A067Q334">
    <property type="interactions" value="47"/>
</dbReference>
<dbReference type="InterPro" id="IPR000396">
    <property type="entry name" value="Pdiesterase2"/>
</dbReference>
<dbReference type="PANTHER" id="PTHR28283">
    <property type="entry name" value="3',5'-CYCLIC-NUCLEOTIDE PHOSPHODIESTERASE 1"/>
    <property type="match status" value="1"/>
</dbReference>
<dbReference type="AlphaFoldDB" id="A0A067Q334"/>
<dbReference type="GO" id="GO:0006198">
    <property type="term" value="P:cAMP catabolic process"/>
    <property type="evidence" value="ECO:0007669"/>
    <property type="project" value="InterPro"/>
</dbReference>
<dbReference type="Gene3D" id="3.60.15.10">
    <property type="entry name" value="Ribonuclease Z/Hydroxyacylglutathione hydrolase-like"/>
    <property type="match status" value="1"/>
</dbReference>
<feature type="region of interest" description="Disordered" evidence="1">
    <location>
        <begin position="274"/>
        <end position="305"/>
    </location>
</feature>
<sequence length="371" mass="40493">MPTFTMVVLGSGGGPHESNMSGYLIKPSERSWTEGIIGVEAGSGLGALDLILERNPSIFDEESSEEPDSTDIQSAYDVYSSIRCFLVTHAHLDHVNGLILSAGSIGGPRKRIYAAHQTLKDIDSIFGGGRIWPNLASWKEQDDAYKLLYQALPYEPIYTSVGLDVSVRMMPLSHGFDEESGIYDSAAFFIKHDPSGREFLFFGDVEPDSISTRPQTIHVWRAAAAKIPHTLDAIFIECSWPSGRSDATLYGHLNPEHLVAELVILAKEVTQARQRGSSDAAATNGHSSNGRNGHGSKRVRKKQRLNSISEESLRGALAGVRVFITHCKADLEKAHTRPINHVIAEQVRVLADERGLGADIVAVDQGLLLDI</sequence>
<dbReference type="OrthoDB" id="258495at2759"/>
<proteinExistence type="predicted"/>
<keyword evidence="3" id="KW-1185">Reference proteome</keyword>
<evidence type="ECO:0000256" key="1">
    <source>
        <dbReference type="SAM" id="MobiDB-lite"/>
    </source>
</evidence>
<name>A0A067Q334_9AGAM</name>
<dbReference type="STRING" id="933084.A0A067Q334"/>
<gene>
    <name evidence="2" type="ORF">JAAARDRAFT_554097</name>
</gene>
<dbReference type="GO" id="GO:1902660">
    <property type="term" value="P:negative regulation of glucose mediated signaling pathway"/>
    <property type="evidence" value="ECO:0007669"/>
    <property type="project" value="TreeGrafter"/>
</dbReference>
<feature type="compositionally biased region" description="Basic residues" evidence="1">
    <location>
        <begin position="294"/>
        <end position="304"/>
    </location>
</feature>
<protein>
    <recommendedName>
        <fullName evidence="4">Cyclic-AMP phosphodiesterase</fullName>
    </recommendedName>
</protein>
<organism evidence="2 3">
    <name type="scientific">Jaapia argillacea MUCL 33604</name>
    <dbReference type="NCBI Taxonomy" id="933084"/>
    <lineage>
        <taxon>Eukaryota</taxon>
        <taxon>Fungi</taxon>
        <taxon>Dikarya</taxon>
        <taxon>Basidiomycota</taxon>
        <taxon>Agaricomycotina</taxon>
        <taxon>Agaricomycetes</taxon>
        <taxon>Agaricomycetidae</taxon>
        <taxon>Jaapiales</taxon>
        <taxon>Jaapiaceae</taxon>
        <taxon>Jaapia</taxon>
    </lineage>
</organism>
<dbReference type="SUPFAM" id="SSF56281">
    <property type="entry name" value="Metallo-hydrolase/oxidoreductase"/>
    <property type="match status" value="1"/>
</dbReference>
<dbReference type="InParanoid" id="A0A067Q334"/>
<accession>A0A067Q334</accession>
<evidence type="ECO:0000313" key="3">
    <source>
        <dbReference type="Proteomes" id="UP000027265"/>
    </source>
</evidence>
<dbReference type="InterPro" id="IPR036866">
    <property type="entry name" value="RibonucZ/Hydroxyglut_hydro"/>
</dbReference>
<dbReference type="HOGENOM" id="CLU_016658_0_0_1"/>
<dbReference type="EMBL" id="KL197713">
    <property type="protein sequence ID" value="KDQ60580.1"/>
    <property type="molecule type" value="Genomic_DNA"/>
</dbReference>
<dbReference type="Proteomes" id="UP000027265">
    <property type="component" value="Unassembled WGS sequence"/>
</dbReference>
<reference evidence="3" key="1">
    <citation type="journal article" date="2014" name="Proc. Natl. Acad. Sci. U.S.A.">
        <title>Extensive sampling of basidiomycete genomes demonstrates inadequacy of the white-rot/brown-rot paradigm for wood decay fungi.</title>
        <authorList>
            <person name="Riley R."/>
            <person name="Salamov A.A."/>
            <person name="Brown D.W."/>
            <person name="Nagy L.G."/>
            <person name="Floudas D."/>
            <person name="Held B.W."/>
            <person name="Levasseur A."/>
            <person name="Lombard V."/>
            <person name="Morin E."/>
            <person name="Otillar R."/>
            <person name="Lindquist E.A."/>
            <person name="Sun H."/>
            <person name="LaButti K.M."/>
            <person name="Schmutz J."/>
            <person name="Jabbour D."/>
            <person name="Luo H."/>
            <person name="Baker S.E."/>
            <person name="Pisabarro A.G."/>
            <person name="Walton J.D."/>
            <person name="Blanchette R.A."/>
            <person name="Henrissat B."/>
            <person name="Martin F."/>
            <person name="Cullen D."/>
            <person name="Hibbett D.S."/>
            <person name="Grigoriev I.V."/>
        </authorList>
    </citation>
    <scope>NUCLEOTIDE SEQUENCE [LARGE SCALE GENOMIC DNA]</scope>
    <source>
        <strain evidence="3">MUCL 33604</strain>
    </source>
</reference>